<evidence type="ECO:0000256" key="5">
    <source>
        <dbReference type="ARBA" id="ARBA00022781"/>
    </source>
</evidence>
<keyword evidence="7" id="KW-0472">Membrane</keyword>
<evidence type="ECO:0000256" key="3">
    <source>
        <dbReference type="ARBA" id="ARBA00007681"/>
    </source>
</evidence>
<comment type="function">
    <text evidence="1">Produces ATP from ADP in the presence of a proton gradient across the membrane. The gamma chain is believed to be important in regulating ATPase activity and the flow of protons through the CF(0) complex.</text>
</comment>
<dbReference type="PANTHER" id="PTHR11693:SF22">
    <property type="entry name" value="ATP SYNTHASE SUBUNIT GAMMA, MITOCHONDRIAL"/>
    <property type="match status" value="1"/>
</dbReference>
<gene>
    <name evidence="10" type="primary">atpG</name>
</gene>
<sequence length="250" mass="30058">MNTRDIKNKINILININKLTNTMSMISFSKMKKIFQKCIFLNKLYIETKKIFIEIYNLKKNNMFCCILITTNKGFCGNINNDVIKYYLKFIKNNKNLDLIVIGKKAVDFFNKKNIFIKKKIIFDEKNEILLPDNILNIIKKYENVFFFSNKIINNEIKIIKTNLYNYYKKNFYEFKKINKNKLHNNYINYILNYLYNENYLSELKSRMLIMKAASDSTKKIVKNMNIIKNKIRQFKVTQEMLEIINSINL</sequence>
<dbReference type="PANTHER" id="PTHR11693">
    <property type="entry name" value="ATP SYNTHASE GAMMA CHAIN"/>
    <property type="match status" value="1"/>
</dbReference>
<evidence type="ECO:0000256" key="6">
    <source>
        <dbReference type="ARBA" id="ARBA00023065"/>
    </source>
</evidence>
<dbReference type="GO" id="GO:0045259">
    <property type="term" value="C:proton-transporting ATP synthase complex"/>
    <property type="evidence" value="ECO:0007669"/>
    <property type="project" value="UniProtKB-KW"/>
</dbReference>
<dbReference type="PRINTS" id="PR00126">
    <property type="entry name" value="ATPASEGAMMA"/>
</dbReference>
<evidence type="ECO:0000313" key="10">
    <source>
        <dbReference type="EMBL" id="AAK55926.1"/>
    </source>
</evidence>
<keyword evidence="9" id="KW-0066">ATP synthesis</keyword>
<dbReference type="GO" id="GO:0046933">
    <property type="term" value="F:proton-transporting ATP synthase activity, rotational mechanism"/>
    <property type="evidence" value="ECO:0007669"/>
    <property type="project" value="InterPro"/>
</dbReference>
<keyword evidence="6" id="KW-0406">Ion transport</keyword>
<evidence type="ECO:0000256" key="2">
    <source>
        <dbReference type="ARBA" id="ARBA00004170"/>
    </source>
</evidence>
<evidence type="ECO:0000256" key="4">
    <source>
        <dbReference type="ARBA" id="ARBA00022448"/>
    </source>
</evidence>
<organism evidence="10">
    <name type="scientific">Carsonella ruddii</name>
    <dbReference type="NCBI Taxonomy" id="114186"/>
    <lineage>
        <taxon>Bacteria</taxon>
        <taxon>Pseudomonadati</taxon>
        <taxon>Pseudomonadota</taxon>
        <taxon>Gammaproteobacteria</taxon>
        <taxon>Oceanospirillales</taxon>
        <taxon>Halomonadaceae</taxon>
        <taxon>Zymobacter group</taxon>
        <taxon>Candidatus Carsonella</taxon>
    </lineage>
</organism>
<dbReference type="AlphaFoldDB" id="Q93U68"/>
<dbReference type="Gene3D" id="3.40.1380.10">
    <property type="match status" value="1"/>
</dbReference>
<name>Q93U68_CARRU</name>
<dbReference type="Gene3D" id="1.10.287.80">
    <property type="entry name" value="ATP synthase, gamma subunit, helix hairpin domain"/>
    <property type="match status" value="1"/>
</dbReference>
<dbReference type="InterPro" id="IPR035968">
    <property type="entry name" value="ATP_synth_F1_ATPase_gsu"/>
</dbReference>
<accession>Q93U68</accession>
<comment type="subcellular location">
    <subcellularLocation>
        <location evidence="2">Membrane</location>
        <topology evidence="2">Peripheral membrane protein</topology>
    </subcellularLocation>
</comment>
<keyword evidence="4" id="KW-0813">Transport</keyword>
<keyword evidence="8" id="KW-0139">CF(1)</keyword>
<keyword evidence="5" id="KW-0375">Hydrogen ion transport</keyword>
<evidence type="ECO:0000256" key="1">
    <source>
        <dbReference type="ARBA" id="ARBA00003456"/>
    </source>
</evidence>
<proteinExistence type="inferred from homology"/>
<evidence type="ECO:0000256" key="8">
    <source>
        <dbReference type="ARBA" id="ARBA00023196"/>
    </source>
</evidence>
<comment type="similarity">
    <text evidence="3">Belongs to the ATPase gamma chain family.</text>
</comment>
<evidence type="ECO:0000256" key="9">
    <source>
        <dbReference type="ARBA" id="ARBA00023310"/>
    </source>
</evidence>
<reference evidence="10" key="1">
    <citation type="journal article" date="2001" name="Curr. Microbiol.">
        <title>Phylogenetic analysis of vertically transmitted psyllid endosymbionts (Candidatus Carsonella ruddii) based on atpAGD and rpoC: comparisons with 16S-23S rDNA-derived phylogeny.</title>
        <authorList>
            <person name="Thao M.L."/>
            <person name="Clark M.A."/>
            <person name="Burckhardt D.H."/>
            <person name="Moran N.A."/>
            <person name="Baumann P."/>
        </authorList>
    </citation>
    <scope>NUCLEOTIDE SEQUENCE</scope>
</reference>
<protein>
    <submittedName>
        <fullName evidence="10">ATP synthase gamma subunit</fullName>
    </submittedName>
</protein>
<dbReference type="EMBL" id="AF267224">
    <property type="protein sequence ID" value="AAK55926.1"/>
    <property type="molecule type" value="Genomic_DNA"/>
</dbReference>
<dbReference type="InterPro" id="IPR000131">
    <property type="entry name" value="ATP_synth_F1_gsu"/>
</dbReference>
<dbReference type="Pfam" id="PF00231">
    <property type="entry name" value="ATP-synt"/>
    <property type="match status" value="1"/>
</dbReference>
<dbReference type="SUPFAM" id="SSF52943">
    <property type="entry name" value="ATP synthase (F1-ATPase), gamma subunit"/>
    <property type="match status" value="1"/>
</dbReference>
<evidence type="ECO:0000256" key="7">
    <source>
        <dbReference type="ARBA" id="ARBA00023136"/>
    </source>
</evidence>